<proteinExistence type="predicted"/>
<reference evidence="2 3" key="1">
    <citation type="submission" date="2023-08" db="EMBL/GenBank/DDBJ databases">
        <title>Functional and genomic diversity of the sorghum phyllosphere microbiome.</title>
        <authorList>
            <person name="Shade A."/>
        </authorList>
    </citation>
    <scope>NUCLEOTIDE SEQUENCE [LARGE SCALE GENOMIC DNA]</scope>
    <source>
        <strain evidence="2 3">SORGH_AS_0919</strain>
    </source>
</reference>
<comment type="caution">
    <text evidence="2">The sequence shown here is derived from an EMBL/GenBank/DDBJ whole genome shotgun (WGS) entry which is preliminary data.</text>
</comment>
<name>A0ABU1HYI4_9MICO</name>
<protein>
    <submittedName>
        <fullName evidence="2">Uncharacterized protein</fullName>
    </submittedName>
</protein>
<dbReference type="EMBL" id="JAVIZA010000001">
    <property type="protein sequence ID" value="MDR6166702.1"/>
    <property type="molecule type" value="Genomic_DNA"/>
</dbReference>
<dbReference type="Proteomes" id="UP001260188">
    <property type="component" value="Unassembled WGS sequence"/>
</dbReference>
<keyword evidence="3" id="KW-1185">Reference proteome</keyword>
<organism evidence="2 3">
    <name type="scientific">Microbacterium paludicola</name>
    <dbReference type="NCBI Taxonomy" id="300019"/>
    <lineage>
        <taxon>Bacteria</taxon>
        <taxon>Bacillati</taxon>
        <taxon>Actinomycetota</taxon>
        <taxon>Actinomycetes</taxon>
        <taxon>Micrococcales</taxon>
        <taxon>Microbacteriaceae</taxon>
        <taxon>Microbacterium</taxon>
    </lineage>
</organism>
<accession>A0ABU1HYI4</accession>
<evidence type="ECO:0000313" key="2">
    <source>
        <dbReference type="EMBL" id="MDR6166702.1"/>
    </source>
</evidence>
<sequence>MITNEEQDEQHTDIRGEKPFGQWLGLINGGR</sequence>
<feature type="region of interest" description="Disordered" evidence="1">
    <location>
        <begin position="1"/>
        <end position="31"/>
    </location>
</feature>
<feature type="compositionally biased region" description="Basic and acidic residues" evidence="1">
    <location>
        <begin position="9"/>
        <end position="18"/>
    </location>
</feature>
<gene>
    <name evidence="2" type="ORF">QE367_000906</name>
</gene>
<evidence type="ECO:0000256" key="1">
    <source>
        <dbReference type="SAM" id="MobiDB-lite"/>
    </source>
</evidence>
<evidence type="ECO:0000313" key="3">
    <source>
        <dbReference type="Proteomes" id="UP001260188"/>
    </source>
</evidence>